<dbReference type="PATRIC" id="fig|1391654.3.peg.308"/>
<dbReference type="EMBL" id="CP012333">
    <property type="protein sequence ID" value="AKU93628.1"/>
    <property type="molecule type" value="Genomic_DNA"/>
</dbReference>
<protein>
    <submittedName>
        <fullName evidence="1">Uncharacterized protein</fullName>
    </submittedName>
</protein>
<dbReference type="AlphaFoldDB" id="A0A0K1PJA7"/>
<dbReference type="Proteomes" id="UP000064967">
    <property type="component" value="Chromosome"/>
</dbReference>
<name>A0A0K1PJA7_9BACT</name>
<dbReference type="RefSeq" id="WP_146645354.1">
    <property type="nucleotide sequence ID" value="NZ_CP012333.1"/>
</dbReference>
<keyword evidence="2" id="KW-1185">Reference proteome</keyword>
<proteinExistence type="predicted"/>
<organism evidence="1 2">
    <name type="scientific">Labilithrix luteola</name>
    <dbReference type="NCBI Taxonomy" id="1391654"/>
    <lineage>
        <taxon>Bacteria</taxon>
        <taxon>Pseudomonadati</taxon>
        <taxon>Myxococcota</taxon>
        <taxon>Polyangia</taxon>
        <taxon>Polyangiales</taxon>
        <taxon>Labilitrichaceae</taxon>
        <taxon>Labilithrix</taxon>
    </lineage>
</organism>
<evidence type="ECO:0000313" key="1">
    <source>
        <dbReference type="EMBL" id="AKU93628.1"/>
    </source>
</evidence>
<reference evidence="1 2" key="1">
    <citation type="submission" date="2015-08" db="EMBL/GenBank/DDBJ databases">
        <authorList>
            <person name="Babu N.S."/>
            <person name="Beckwith C.J."/>
            <person name="Beseler K.G."/>
            <person name="Brison A."/>
            <person name="Carone J.V."/>
            <person name="Caskin T.P."/>
            <person name="Diamond M."/>
            <person name="Durham M.E."/>
            <person name="Foxe J.M."/>
            <person name="Go M."/>
            <person name="Henderson B.A."/>
            <person name="Jones I.B."/>
            <person name="McGettigan J.A."/>
            <person name="Micheletti S.J."/>
            <person name="Nasrallah M.E."/>
            <person name="Ortiz D."/>
            <person name="Piller C.R."/>
            <person name="Privatt S.R."/>
            <person name="Schneider S.L."/>
            <person name="Sharp S."/>
            <person name="Smith T.C."/>
            <person name="Stanton J.D."/>
            <person name="Ullery H.E."/>
            <person name="Wilson R.J."/>
            <person name="Serrano M.G."/>
            <person name="Buck G."/>
            <person name="Lee V."/>
            <person name="Wang Y."/>
            <person name="Carvalho R."/>
            <person name="Voegtly L."/>
            <person name="Shi R."/>
            <person name="Duckworth R."/>
            <person name="Johnson A."/>
            <person name="Loviza R."/>
            <person name="Walstead R."/>
            <person name="Shah Z."/>
            <person name="Kiflezghi M."/>
            <person name="Wade K."/>
            <person name="Ball S.L."/>
            <person name="Bradley K.W."/>
            <person name="Asai D.J."/>
            <person name="Bowman C.A."/>
            <person name="Russell D.A."/>
            <person name="Pope W.H."/>
            <person name="Jacobs-Sera D."/>
            <person name="Hendrix R.W."/>
            <person name="Hatfull G.F."/>
        </authorList>
    </citation>
    <scope>NUCLEOTIDE SEQUENCE [LARGE SCALE GENOMIC DNA]</scope>
    <source>
        <strain evidence="1 2">DSM 27648</strain>
    </source>
</reference>
<accession>A0A0K1PJA7</accession>
<dbReference type="KEGG" id="llu:AKJ09_00292"/>
<sequence length="234" mass="24899">MSFAEALRLDAKYDRVMLGWGVVACQGSSCEMVQDRGGVRRVVPVPDELQASTVSKRCIGGRGIVCADPMSRDLKWAVAPGLLAAPVSVFTQLGDDDFLVIDSNGTASLVRGGVVTPFDFGTNERIVQVSAGYYMNPQEWGARTESGRLVRGSLAGGRACDLHVADIDIGEITPIVMRDADRVMMGQMGSARCYAYGLPSGMLGVAYNTCGISLTVFAFDSRRVYAPPAGCALD</sequence>
<evidence type="ECO:0000313" key="2">
    <source>
        <dbReference type="Proteomes" id="UP000064967"/>
    </source>
</evidence>
<gene>
    <name evidence="1" type="ORF">AKJ09_00292</name>
</gene>
<dbReference type="STRING" id="1391654.AKJ09_00292"/>